<accession>S1RM11</accession>
<dbReference type="GeneID" id="60872492"/>
<comment type="caution">
    <text evidence="1">The sequence shown here is derived from an EMBL/GenBank/DDBJ whole genome shotgun (WGS) entry which is preliminary data.</text>
</comment>
<evidence type="ECO:0000313" key="2">
    <source>
        <dbReference type="Proteomes" id="UP000017415"/>
    </source>
</evidence>
<dbReference type="AlphaFoldDB" id="S1RM11"/>
<keyword evidence="2" id="KW-1185">Reference proteome</keyword>
<proteinExistence type="predicted"/>
<reference evidence="1 2" key="1">
    <citation type="submission" date="2013-10" db="EMBL/GenBank/DDBJ databases">
        <title>The Genome Sequence of Enterococcus cecorum DSM 20682 (= ATCC 43198) (Illumina assembly).</title>
        <authorList>
            <consortium name="The Broad Institute Genomics Platform"/>
            <consortium name="The Broad Institute Genome Sequencing Center for Infectious Disease"/>
            <person name="Earl A."/>
            <person name="Russ C."/>
            <person name="Gilmore M."/>
            <person name="Surin D."/>
            <person name="Walker B."/>
            <person name="Young S."/>
            <person name="Zeng Q."/>
            <person name="Gargeya S."/>
            <person name="Fitzgerald M."/>
            <person name="Haas B."/>
            <person name="Abouelleil A."/>
            <person name="Allen A.W."/>
            <person name="Alvarado L."/>
            <person name="Arachchi H.M."/>
            <person name="Berlin A.M."/>
            <person name="Chapman S.B."/>
            <person name="Gainer-Dewar J."/>
            <person name="Goldberg J."/>
            <person name="Griggs A."/>
            <person name="Gujja S."/>
            <person name="Hansen M."/>
            <person name="Howarth C."/>
            <person name="Imamovic A."/>
            <person name="Ireland A."/>
            <person name="Larimer J."/>
            <person name="McCowan C."/>
            <person name="Murphy C."/>
            <person name="Pearson M."/>
            <person name="Poon T.W."/>
            <person name="Priest M."/>
            <person name="Roberts A."/>
            <person name="Saif S."/>
            <person name="Shea T."/>
            <person name="Sisk P."/>
            <person name="Sykes S."/>
            <person name="Wortman J."/>
            <person name="Nusbaum C."/>
            <person name="Birren B."/>
        </authorList>
    </citation>
    <scope>NUCLEOTIDE SEQUENCE [LARGE SCALE GENOMIC DNA]</scope>
    <source>
        <strain evidence="1 2">ATCC 43198</strain>
    </source>
</reference>
<dbReference type="PATRIC" id="fig|1121864.4.peg.698"/>
<organism evidence="1 2">
    <name type="scientific">Enterococcus cecorum DSM 20682 = ATCC 43198</name>
    <dbReference type="NCBI Taxonomy" id="1121864"/>
    <lineage>
        <taxon>Bacteria</taxon>
        <taxon>Bacillati</taxon>
        <taxon>Bacillota</taxon>
        <taxon>Bacilli</taxon>
        <taxon>Lactobacillales</taxon>
        <taxon>Enterococcaceae</taxon>
        <taxon>Enterococcus</taxon>
    </lineage>
</organism>
<dbReference type="Proteomes" id="UP000017415">
    <property type="component" value="Unassembled WGS sequence"/>
</dbReference>
<name>S1RM11_9ENTE</name>
<dbReference type="OrthoDB" id="2188924at2"/>
<dbReference type="HOGENOM" id="CLU_168920_1_0_9"/>
<dbReference type="RefSeq" id="WP_016250886.1">
    <property type="nucleotide sequence ID" value="NZ_ASWI01000003.1"/>
</dbReference>
<evidence type="ECO:0000313" key="1">
    <source>
        <dbReference type="EMBL" id="ESK61296.1"/>
    </source>
</evidence>
<evidence type="ECO:0008006" key="3">
    <source>
        <dbReference type="Google" id="ProtNLM"/>
    </source>
</evidence>
<sequence>MPDTKSGREKIRNYLDSNGISLTTVSIYFGIKKQDLVDYLNGNNQSKKAHETLTKIIEAYKIR</sequence>
<dbReference type="eggNOG" id="ENOG502ZVTB">
    <property type="taxonomic scope" value="Bacteria"/>
</dbReference>
<protein>
    <recommendedName>
        <fullName evidence="3">Antirepressor</fullName>
    </recommendedName>
</protein>
<dbReference type="EMBL" id="AHYS01000006">
    <property type="protein sequence ID" value="ESK61296.1"/>
    <property type="molecule type" value="Genomic_DNA"/>
</dbReference>
<gene>
    <name evidence="1" type="ORF">OMO_01356</name>
</gene>